<dbReference type="Proteomes" id="UP001595914">
    <property type="component" value="Unassembled WGS sequence"/>
</dbReference>
<reference evidence="4" key="1">
    <citation type="journal article" date="2019" name="Int. J. Syst. Evol. Microbiol.">
        <title>The Global Catalogue of Microorganisms (GCM) 10K type strain sequencing project: providing services to taxonomists for standard genome sequencing and annotation.</title>
        <authorList>
            <consortium name="The Broad Institute Genomics Platform"/>
            <consortium name="The Broad Institute Genome Sequencing Center for Infectious Disease"/>
            <person name="Wu L."/>
            <person name="Ma J."/>
        </authorList>
    </citation>
    <scope>NUCLEOTIDE SEQUENCE [LARGE SCALE GENOMIC DNA]</scope>
    <source>
        <strain evidence="4">CCUG 54520</strain>
    </source>
</reference>
<keyword evidence="4" id="KW-1185">Reference proteome</keyword>
<evidence type="ECO:0000313" key="4">
    <source>
        <dbReference type="Proteomes" id="UP001595914"/>
    </source>
</evidence>
<keyword evidence="2" id="KW-0732">Signal</keyword>
<evidence type="ECO:0000256" key="1">
    <source>
        <dbReference type="SAM" id="MobiDB-lite"/>
    </source>
</evidence>
<name>A0ABV9FTB0_9NOCA</name>
<sequence length="298" mass="29319">MFSSSLPRYTVPAASAAAIAGLFLGVSPASAAVNQTDFKNSCAAHAFGFAVPKTVQGGVVVDAPDLVEAGETFTYRIQPTPASYPDVDTGATTVNLSRLKIDYEIPANATFVKAEVVAGTATNLTGVAPDVQRVNEAGAPDAAGGILRLSGNNEVSVNGPGAAADVEGGIVAPKTKTNLDGSPNAAGETFFQLPAVDVTVTAGAVGTDITPKVRVSGDAGAYDNPANYYSFLANAALGTTPVLAATNCVPRDSATADLNAGGGALATIVVGEPGPGGGDGDGGSGSAGSLTDLFGSLS</sequence>
<accession>A0ABV9FTB0</accession>
<evidence type="ECO:0000313" key="3">
    <source>
        <dbReference type="EMBL" id="MFC4604085.1"/>
    </source>
</evidence>
<gene>
    <name evidence="3" type="ORF">ACFO6S_10355</name>
</gene>
<proteinExistence type="predicted"/>
<dbReference type="EMBL" id="JBHSFO010000004">
    <property type="protein sequence ID" value="MFC4604085.1"/>
    <property type="molecule type" value="Genomic_DNA"/>
</dbReference>
<feature type="signal peptide" evidence="2">
    <location>
        <begin position="1"/>
        <end position="31"/>
    </location>
</feature>
<feature type="chain" id="PRO_5045573952" evidence="2">
    <location>
        <begin position="32"/>
        <end position="298"/>
    </location>
</feature>
<evidence type="ECO:0000256" key="2">
    <source>
        <dbReference type="SAM" id="SignalP"/>
    </source>
</evidence>
<dbReference type="RefSeq" id="WP_378416612.1">
    <property type="nucleotide sequence ID" value="NZ_JBHSFO010000004.1"/>
</dbReference>
<protein>
    <submittedName>
        <fullName evidence="3">Uncharacterized protein</fullName>
    </submittedName>
</protein>
<feature type="compositionally biased region" description="Gly residues" evidence="1">
    <location>
        <begin position="273"/>
        <end position="286"/>
    </location>
</feature>
<organism evidence="3 4">
    <name type="scientific">Rhodococcus kronopolitis</name>
    <dbReference type="NCBI Taxonomy" id="1460226"/>
    <lineage>
        <taxon>Bacteria</taxon>
        <taxon>Bacillati</taxon>
        <taxon>Actinomycetota</taxon>
        <taxon>Actinomycetes</taxon>
        <taxon>Mycobacteriales</taxon>
        <taxon>Nocardiaceae</taxon>
        <taxon>Rhodococcus</taxon>
    </lineage>
</organism>
<feature type="region of interest" description="Disordered" evidence="1">
    <location>
        <begin position="269"/>
        <end position="298"/>
    </location>
</feature>
<comment type="caution">
    <text evidence="3">The sequence shown here is derived from an EMBL/GenBank/DDBJ whole genome shotgun (WGS) entry which is preliminary data.</text>
</comment>